<evidence type="ECO:0000313" key="6">
    <source>
        <dbReference type="EMBL" id="ROL43136.1"/>
    </source>
</evidence>
<dbReference type="InterPro" id="IPR004166">
    <property type="entry name" value="a-kinase_dom"/>
</dbReference>
<dbReference type="GO" id="GO:0004674">
    <property type="term" value="F:protein serine/threonine kinase activity"/>
    <property type="evidence" value="ECO:0007669"/>
    <property type="project" value="UniProtKB-KW"/>
</dbReference>
<evidence type="ECO:0000313" key="7">
    <source>
        <dbReference type="Proteomes" id="UP000281406"/>
    </source>
</evidence>
<dbReference type="EMBL" id="RJVU01048836">
    <property type="protein sequence ID" value="ROL43136.1"/>
    <property type="molecule type" value="Genomic_DNA"/>
</dbReference>
<keyword evidence="3 6" id="KW-0418">Kinase</keyword>
<feature type="region of interest" description="Disordered" evidence="4">
    <location>
        <begin position="753"/>
        <end position="849"/>
    </location>
</feature>
<dbReference type="GO" id="GO:0048029">
    <property type="term" value="F:monosaccharide binding"/>
    <property type="evidence" value="ECO:0007669"/>
    <property type="project" value="TreeGrafter"/>
</dbReference>
<feature type="domain" description="Alpha-type protein kinase" evidence="5">
    <location>
        <begin position="983"/>
        <end position="1200"/>
    </location>
</feature>
<comment type="caution">
    <text evidence="6">The sequence shown here is derived from an EMBL/GenBank/DDBJ whole genome shotgun (WGS) entry which is preliminary data.</text>
</comment>
<dbReference type="SUPFAM" id="SSF56112">
    <property type="entry name" value="Protein kinase-like (PK-like)"/>
    <property type="match status" value="1"/>
</dbReference>
<feature type="compositionally biased region" description="Polar residues" evidence="4">
    <location>
        <begin position="644"/>
        <end position="656"/>
    </location>
</feature>
<feature type="region of interest" description="Disordered" evidence="4">
    <location>
        <begin position="20"/>
        <end position="43"/>
    </location>
</feature>
<sequence>MSGQEVSLLLQECLRRAVSGPTRDTATLPHRRGNDAHSAAEGARSFPDELNTLLQEAADRKWPFVEEKWQYKQSVMSEDKTNSSDLVRKHLPQLLVFLRDSIAADEPQWAVAAVFLLDRLLYWMDGSRVLLKVAKTLHKRYPEVPIAPQVILRQARVYLNTGKLRKAEFILSSLINNKASTGCWTYQKASDQTLVQAVSLQVRGQVLQTLGLWLEAAELIWASLIGFYALPQPDKKGIGTSLGLLAIILTSMNDRDFAALQEKPHIDLSFLGETRHRLLSAARAAKMAVVFSQYGSLYVLTNVVAQGICLLSYSFSKKCPMEEQQTYLALAKEAFEIGLLTKTAGDAVTSKLELHTFLKAAYCLATAHRWMSGMSETVITATSVCREAFTLFVDYCARADSSLCAEIMARIQQIKSLLKVETFRNSDPRSFIPDSYRSVEFGPVLFALGDFAKVLDVFGKHHKSVCEAFENGVRGGSCSTHARCITAFQTDTEVLATADHSSLLSSKQNPSLILVDQALDGSKEANVLSPSNRSSFPNTFRHNKGSQSQSQSKQELVTTEDVEDNTPNTSGTQRRDVWKNPEARTSSSSLNSGSSWEQVSGLSQSCVETVEDIVDPSQTCHTCDERSSFGSFEALDGSKEANVVSPSIRSSVPNTFRHNKGSQSQSQQKQELVTTEDVEDNKPNTSGTQRRDVQKNPEARTSSSSFNSGSSFEQVSGLSQSCVETVEDIVDPFQTDHTCDERSSFGSFEALDGSQEANVVSPSIRSSVPNTFRHNKGSQSQSQPKQELITTEDVEDQQKDVRKHSGSSWEHVSGASQSGIETVEDVVDPSRDSNEINKGAKFDHPKGGSTSSFSLCDSFGSHSSWQKLSMSPTDRLTKAFPQKIQECQGTTLLSTESESFEELGFEHLSDSTVPSSSTGHNEPPCNTCFKNCMMGSDVLTERDYRSLLAGVCHSCLVKRLPNKPLKPLDSRQLEKAYDAIVLKYSKASGVWMGCETSVYIGKSMGVKGKQRQAIELQYLHQEQLLNSYVGKEYLKDKGLHAHLDDVERQMTAQYYVTEFNKRLYDNNVTTQIFFIPSEVLLVLEADRILTCVSAEPYMSGTFVKLTNNARGKAETDATKYGIAFGHFTYEFSGHQEVVVDLQGWITANGKGLTYLTDPQIHSLRKPRSSNFQQTGINNFIKHQHGDDCNEICRAARLKHIT</sequence>
<dbReference type="Gene3D" id="3.20.200.10">
    <property type="entry name" value="MHCK/EF2 kinase"/>
    <property type="match status" value="1"/>
</dbReference>
<proteinExistence type="predicted"/>
<feature type="region of interest" description="Disordered" evidence="4">
    <location>
        <begin position="525"/>
        <end position="597"/>
    </location>
</feature>
<protein>
    <submittedName>
        <fullName evidence="6">Alpha-protein kinase 1</fullName>
    </submittedName>
</protein>
<evidence type="ECO:0000256" key="2">
    <source>
        <dbReference type="ARBA" id="ARBA00022679"/>
    </source>
</evidence>
<feature type="compositionally biased region" description="Polar residues" evidence="4">
    <location>
        <begin position="528"/>
        <end position="540"/>
    </location>
</feature>
<evidence type="ECO:0000256" key="4">
    <source>
        <dbReference type="SAM" id="MobiDB-lite"/>
    </source>
</evidence>
<organism evidence="6 7">
    <name type="scientific">Anabarilius grahami</name>
    <name type="common">Kanglang fish</name>
    <name type="synonym">Barilius grahami</name>
    <dbReference type="NCBI Taxonomy" id="495550"/>
    <lineage>
        <taxon>Eukaryota</taxon>
        <taxon>Metazoa</taxon>
        <taxon>Chordata</taxon>
        <taxon>Craniata</taxon>
        <taxon>Vertebrata</taxon>
        <taxon>Euteleostomi</taxon>
        <taxon>Actinopterygii</taxon>
        <taxon>Neopterygii</taxon>
        <taxon>Teleostei</taxon>
        <taxon>Ostariophysi</taxon>
        <taxon>Cypriniformes</taxon>
        <taxon>Xenocyprididae</taxon>
        <taxon>Xenocypridinae</taxon>
        <taxon>Xenocypridinae incertae sedis</taxon>
        <taxon>Anabarilius</taxon>
    </lineage>
</organism>
<accession>A0A3N0YA87</accession>
<feature type="compositionally biased region" description="Low complexity" evidence="4">
    <location>
        <begin position="702"/>
        <end position="712"/>
    </location>
</feature>
<reference evidence="6 7" key="1">
    <citation type="submission" date="2018-10" db="EMBL/GenBank/DDBJ databases">
        <title>Genome assembly for a Yunnan-Guizhou Plateau 3E fish, Anabarilius grahami (Regan), and its evolutionary and genetic applications.</title>
        <authorList>
            <person name="Jiang W."/>
        </authorList>
    </citation>
    <scope>NUCLEOTIDE SEQUENCE [LARGE SCALE GENOMIC DNA]</scope>
    <source>
        <strain evidence="6">AG-KIZ</strain>
        <tissue evidence="6">Muscle</tissue>
    </source>
</reference>
<feature type="compositionally biased region" description="Polar residues" evidence="4">
    <location>
        <begin position="806"/>
        <end position="820"/>
    </location>
</feature>
<dbReference type="PANTHER" id="PTHR46747">
    <property type="entry name" value="ALPHA-PROTEIN KINASE 1"/>
    <property type="match status" value="1"/>
</dbReference>
<dbReference type="Proteomes" id="UP000281406">
    <property type="component" value="Unassembled WGS sequence"/>
</dbReference>
<name>A0A3N0YA87_ANAGA</name>
<dbReference type="InterPro" id="IPR011009">
    <property type="entry name" value="Kinase-like_dom_sf"/>
</dbReference>
<dbReference type="PANTHER" id="PTHR46747:SF1">
    <property type="entry name" value="ALPHA-PROTEIN KINASE 1"/>
    <property type="match status" value="1"/>
</dbReference>
<evidence type="ECO:0000256" key="3">
    <source>
        <dbReference type="ARBA" id="ARBA00022777"/>
    </source>
</evidence>
<feature type="compositionally biased region" description="Basic and acidic residues" evidence="4">
    <location>
        <begin position="573"/>
        <end position="582"/>
    </location>
</feature>
<evidence type="ECO:0000256" key="1">
    <source>
        <dbReference type="ARBA" id="ARBA00022527"/>
    </source>
</evidence>
<dbReference type="OrthoDB" id="301415at2759"/>
<dbReference type="Gene3D" id="3.30.200.20">
    <property type="entry name" value="Phosphorylase Kinase, domain 1"/>
    <property type="match status" value="1"/>
</dbReference>
<dbReference type="PROSITE" id="PS51158">
    <property type="entry name" value="ALPHA_KINASE"/>
    <property type="match status" value="1"/>
</dbReference>
<dbReference type="InterPro" id="IPR043529">
    <property type="entry name" value="ALPK1"/>
</dbReference>
<feature type="compositionally biased region" description="Low complexity" evidence="4">
    <location>
        <begin position="586"/>
        <end position="595"/>
    </location>
</feature>
<evidence type="ECO:0000259" key="5">
    <source>
        <dbReference type="PROSITE" id="PS51158"/>
    </source>
</evidence>
<keyword evidence="1" id="KW-0723">Serine/threonine-protein kinase</keyword>
<dbReference type="GO" id="GO:0045087">
    <property type="term" value="P:innate immune response"/>
    <property type="evidence" value="ECO:0007669"/>
    <property type="project" value="TreeGrafter"/>
</dbReference>
<dbReference type="AlphaFoldDB" id="A0A3N0YA87"/>
<keyword evidence="7" id="KW-1185">Reference proteome</keyword>
<dbReference type="GO" id="GO:0005524">
    <property type="term" value="F:ATP binding"/>
    <property type="evidence" value="ECO:0007669"/>
    <property type="project" value="InterPro"/>
</dbReference>
<feature type="compositionally biased region" description="Basic and acidic residues" evidence="4">
    <location>
        <begin position="689"/>
        <end position="698"/>
    </location>
</feature>
<feature type="region of interest" description="Disordered" evidence="4">
    <location>
        <begin position="638"/>
        <end position="712"/>
    </location>
</feature>
<feature type="compositionally biased region" description="Polar residues" evidence="4">
    <location>
        <begin position="755"/>
        <end position="789"/>
    </location>
</feature>
<feature type="compositionally biased region" description="Basic and acidic residues" evidence="4">
    <location>
        <begin position="828"/>
        <end position="846"/>
    </location>
</feature>
<dbReference type="GO" id="GO:0005929">
    <property type="term" value="C:cilium"/>
    <property type="evidence" value="ECO:0007669"/>
    <property type="project" value="TreeGrafter"/>
</dbReference>
<gene>
    <name evidence="6" type="ORF">DPX16_1774</name>
</gene>
<dbReference type="GO" id="GO:0002753">
    <property type="term" value="P:cytoplasmic pattern recognition receptor signaling pathway"/>
    <property type="evidence" value="ECO:0007669"/>
    <property type="project" value="TreeGrafter"/>
</dbReference>
<keyword evidence="2" id="KW-0808">Transferase</keyword>
<dbReference type="SMART" id="SM00811">
    <property type="entry name" value="Alpha_kinase"/>
    <property type="match status" value="1"/>
</dbReference>
<dbReference type="Pfam" id="PF02816">
    <property type="entry name" value="Alpha_kinase"/>
    <property type="match status" value="1"/>
</dbReference>